<dbReference type="Gene3D" id="3.30.70.3250">
    <property type="entry name" value="Ribonuclease P, Pop5 subunit"/>
    <property type="match status" value="1"/>
</dbReference>
<evidence type="ECO:0000256" key="1">
    <source>
        <dbReference type="ARBA" id="ARBA00022694"/>
    </source>
</evidence>
<reference evidence="4 5" key="1">
    <citation type="submission" date="2006-10" db="EMBL/GenBank/DDBJ databases">
        <title>The Genome Sequence of Batrachochytrium dendrobatidis JEL423.</title>
        <authorList>
            <consortium name="The Broad Institute Genome Sequencing Platform"/>
            <person name="Birren B."/>
            <person name="Lander E."/>
            <person name="Galagan J."/>
            <person name="Cuomo C."/>
            <person name="Devon K."/>
            <person name="Jaffe D."/>
            <person name="Butler J."/>
            <person name="Alvarez P."/>
            <person name="Gnerre S."/>
            <person name="Grabherr M."/>
            <person name="Kleber M."/>
            <person name="Mauceli E."/>
            <person name="Brockman W."/>
            <person name="Young S."/>
            <person name="LaButti K."/>
            <person name="Sykes S."/>
            <person name="DeCaprio D."/>
            <person name="Crawford M."/>
            <person name="Koehrsen M."/>
            <person name="Engels R."/>
            <person name="Montgomery P."/>
            <person name="Pearson M."/>
            <person name="Howarth C."/>
            <person name="Larson L."/>
            <person name="White J."/>
            <person name="O'Leary S."/>
            <person name="Kodira C."/>
            <person name="Zeng Q."/>
            <person name="Yandava C."/>
            <person name="Alvarado L."/>
            <person name="Longcore J."/>
            <person name="James T."/>
        </authorList>
    </citation>
    <scope>NUCLEOTIDE SEQUENCE [LARGE SCALE GENOMIC DNA]</scope>
    <source>
        <strain evidence="4 5">JEL423</strain>
    </source>
</reference>
<dbReference type="Pfam" id="PF20976">
    <property type="entry name" value="Pop8"/>
    <property type="match status" value="1"/>
</dbReference>
<dbReference type="GO" id="GO:0005730">
    <property type="term" value="C:nucleolus"/>
    <property type="evidence" value="ECO:0007669"/>
    <property type="project" value="TreeGrafter"/>
</dbReference>
<evidence type="ECO:0000256" key="2">
    <source>
        <dbReference type="SAM" id="MobiDB-lite"/>
    </source>
</evidence>
<dbReference type="EMBL" id="DS022310">
    <property type="protein sequence ID" value="OAJ43586.1"/>
    <property type="molecule type" value="Genomic_DNA"/>
</dbReference>
<accession>A0A177WUL5</accession>
<sequence length="160" mass="17495">MAKRTASGKTKTLAQTHLSELEHDRTKDTTATHDVALQAKPRPKTTKVVVSNHIWQYMLVQIIDISDFANPADQPANFDEAIFKNIIVVSLRKTYGIVGAAISVSLLHFESGRSCIRVPFEQAAVVSSALALCLEYDGASCRIQVIGQSPFLCSLAFHPV</sequence>
<evidence type="ECO:0000313" key="5">
    <source>
        <dbReference type="Proteomes" id="UP000077115"/>
    </source>
</evidence>
<organism evidence="4 5">
    <name type="scientific">Batrachochytrium dendrobatidis (strain JEL423)</name>
    <dbReference type="NCBI Taxonomy" id="403673"/>
    <lineage>
        <taxon>Eukaryota</taxon>
        <taxon>Fungi</taxon>
        <taxon>Fungi incertae sedis</taxon>
        <taxon>Chytridiomycota</taxon>
        <taxon>Chytridiomycota incertae sedis</taxon>
        <taxon>Chytridiomycetes</taxon>
        <taxon>Rhizophydiales</taxon>
        <taxon>Rhizophydiales incertae sedis</taxon>
        <taxon>Batrachochytrium</taxon>
    </lineage>
</organism>
<dbReference type="Proteomes" id="UP000077115">
    <property type="component" value="Unassembled WGS sequence"/>
</dbReference>
<dbReference type="GO" id="GO:0001682">
    <property type="term" value="P:tRNA 5'-leader removal"/>
    <property type="evidence" value="ECO:0007669"/>
    <property type="project" value="TreeGrafter"/>
</dbReference>
<feature type="compositionally biased region" description="Basic and acidic residues" evidence="2">
    <location>
        <begin position="19"/>
        <end position="31"/>
    </location>
</feature>
<gene>
    <name evidence="4" type="ORF">BDEG_26931</name>
</gene>
<feature type="domain" description="Ribonucleases P/MRP subunit Pop8-like" evidence="3">
    <location>
        <begin position="55"/>
        <end position="131"/>
    </location>
</feature>
<dbReference type="OrthoDB" id="2153433at2759"/>
<dbReference type="InterPro" id="IPR049128">
    <property type="entry name" value="Pop8-like_dom"/>
</dbReference>
<protein>
    <recommendedName>
        <fullName evidence="3">Ribonucleases P/MRP subunit Pop8-like domain-containing protein</fullName>
    </recommendedName>
</protein>
<reference evidence="4 5" key="2">
    <citation type="submission" date="2016-05" db="EMBL/GenBank/DDBJ databases">
        <title>Lineage-specific infection strategies underlie the spectrum of fungal disease in amphibians.</title>
        <authorList>
            <person name="Cuomo C.A."/>
            <person name="Farrer R.A."/>
            <person name="James T."/>
            <person name="Longcore J."/>
            <person name="Birren B."/>
        </authorList>
    </citation>
    <scope>NUCLEOTIDE SEQUENCE [LARGE SCALE GENOMIC DNA]</scope>
    <source>
        <strain evidence="4 5">JEL423</strain>
    </source>
</reference>
<feature type="region of interest" description="Disordered" evidence="2">
    <location>
        <begin position="1"/>
        <end position="31"/>
    </location>
</feature>
<name>A0A177WUL5_BATDL</name>
<dbReference type="STRING" id="403673.A0A177WUL5"/>
<dbReference type="SUPFAM" id="SSF160350">
    <property type="entry name" value="Rnp2-like"/>
    <property type="match status" value="1"/>
</dbReference>
<evidence type="ECO:0000259" key="3">
    <source>
        <dbReference type="Pfam" id="PF20976"/>
    </source>
</evidence>
<dbReference type="GO" id="GO:0030681">
    <property type="term" value="C:multimeric ribonuclease P complex"/>
    <property type="evidence" value="ECO:0007669"/>
    <property type="project" value="TreeGrafter"/>
</dbReference>
<dbReference type="InterPro" id="IPR038085">
    <property type="entry name" value="Rnp2-like_sf"/>
</dbReference>
<dbReference type="VEuPathDB" id="FungiDB:BDEG_26931"/>
<dbReference type="PANTHER" id="PTHR15441">
    <property type="entry name" value="RIBONUCLEASE P PROTEIN SUBUNIT P14"/>
    <property type="match status" value="1"/>
</dbReference>
<dbReference type="AlphaFoldDB" id="A0A177WUL5"/>
<feature type="compositionally biased region" description="Polar residues" evidence="2">
    <location>
        <begin position="7"/>
        <end position="18"/>
    </location>
</feature>
<evidence type="ECO:0000313" key="4">
    <source>
        <dbReference type="EMBL" id="OAJ43586.1"/>
    </source>
</evidence>
<proteinExistence type="predicted"/>
<dbReference type="GO" id="GO:0033204">
    <property type="term" value="F:ribonuclease P RNA binding"/>
    <property type="evidence" value="ECO:0007669"/>
    <property type="project" value="TreeGrafter"/>
</dbReference>
<keyword evidence="1" id="KW-0819">tRNA processing</keyword>
<dbReference type="PANTHER" id="PTHR15441:SF1">
    <property type="entry name" value="RIBONUCLEASE P PROTEIN SUBUNIT P14"/>
    <property type="match status" value="1"/>
</dbReference>